<protein>
    <submittedName>
        <fullName evidence="2 3">Histone H1, gonadal-like protein</fullName>
    </submittedName>
</protein>
<organism evidence="2">
    <name type="scientific">Anopheles sinensis</name>
    <name type="common">Mosquito</name>
    <dbReference type="NCBI Taxonomy" id="74873"/>
    <lineage>
        <taxon>Eukaryota</taxon>
        <taxon>Metazoa</taxon>
        <taxon>Ecdysozoa</taxon>
        <taxon>Arthropoda</taxon>
        <taxon>Hexapoda</taxon>
        <taxon>Insecta</taxon>
        <taxon>Pterygota</taxon>
        <taxon>Neoptera</taxon>
        <taxon>Endopterygota</taxon>
        <taxon>Diptera</taxon>
        <taxon>Nematocera</taxon>
        <taxon>Culicoidea</taxon>
        <taxon>Culicidae</taxon>
        <taxon>Anophelinae</taxon>
        <taxon>Anopheles</taxon>
    </lineage>
</organism>
<evidence type="ECO:0000256" key="1">
    <source>
        <dbReference type="SAM" id="MobiDB-lite"/>
    </source>
</evidence>
<keyword evidence="4" id="KW-1185">Reference proteome</keyword>
<name>A0A084W8M4_ANOSI</name>
<dbReference type="VEuPathDB" id="VectorBase:ASIC014605"/>
<dbReference type="Proteomes" id="UP000030765">
    <property type="component" value="Unassembled WGS sequence"/>
</dbReference>
<feature type="region of interest" description="Disordered" evidence="1">
    <location>
        <begin position="1"/>
        <end position="37"/>
    </location>
</feature>
<gene>
    <name evidence="2" type="ORF">ZHAS_00014605</name>
</gene>
<reference evidence="3" key="2">
    <citation type="submission" date="2020-05" db="UniProtKB">
        <authorList>
            <consortium name="EnsemblMetazoa"/>
        </authorList>
    </citation>
    <scope>IDENTIFICATION</scope>
</reference>
<sequence length="112" mass="12211">MDVLETCRTQHGGGGGQTAKDVPGRKEVSGPNHGLYGRLDKLPASRLKVASHVNVPLKNNYRSSSSHQRQPGSWFLGGEGLLGWITSRAWRLCSENSLGGGSRSTQHRRLFD</sequence>
<dbReference type="EMBL" id="KE525319">
    <property type="protein sequence ID" value="KFB46568.1"/>
    <property type="molecule type" value="Genomic_DNA"/>
</dbReference>
<reference evidence="2 4" key="1">
    <citation type="journal article" date="2014" name="BMC Genomics">
        <title>Genome sequence of Anopheles sinensis provides insight into genetics basis of mosquito competence for malaria parasites.</title>
        <authorList>
            <person name="Zhou D."/>
            <person name="Zhang D."/>
            <person name="Ding G."/>
            <person name="Shi L."/>
            <person name="Hou Q."/>
            <person name="Ye Y."/>
            <person name="Xu Y."/>
            <person name="Zhou H."/>
            <person name="Xiong C."/>
            <person name="Li S."/>
            <person name="Yu J."/>
            <person name="Hong S."/>
            <person name="Yu X."/>
            <person name="Zou P."/>
            <person name="Chen C."/>
            <person name="Chang X."/>
            <person name="Wang W."/>
            <person name="Lv Y."/>
            <person name="Sun Y."/>
            <person name="Ma L."/>
            <person name="Shen B."/>
            <person name="Zhu C."/>
        </authorList>
    </citation>
    <scope>NUCLEOTIDE SEQUENCE [LARGE SCALE GENOMIC DNA]</scope>
</reference>
<dbReference type="AlphaFoldDB" id="A0A084W8M4"/>
<evidence type="ECO:0000313" key="4">
    <source>
        <dbReference type="Proteomes" id="UP000030765"/>
    </source>
</evidence>
<evidence type="ECO:0000313" key="2">
    <source>
        <dbReference type="EMBL" id="KFB46568.1"/>
    </source>
</evidence>
<proteinExistence type="predicted"/>
<evidence type="ECO:0000313" key="3">
    <source>
        <dbReference type="EnsemblMetazoa" id="ASIC014605-PA"/>
    </source>
</evidence>
<dbReference type="EMBL" id="ATLV01021495">
    <property type="status" value="NOT_ANNOTATED_CDS"/>
    <property type="molecule type" value="Genomic_DNA"/>
</dbReference>
<dbReference type="EnsemblMetazoa" id="ASIC014605-RA">
    <property type="protein sequence ID" value="ASIC014605-PA"/>
    <property type="gene ID" value="ASIC014605"/>
</dbReference>
<accession>A0A084W8M4</accession>